<accession>A0A074M885</accession>
<evidence type="ECO:0000259" key="3">
    <source>
        <dbReference type="PROSITE" id="PS50240"/>
    </source>
</evidence>
<dbReference type="STRING" id="1044.EH31_13100"/>
<dbReference type="SMART" id="SM00020">
    <property type="entry name" value="Tryp_SPc"/>
    <property type="match status" value="1"/>
</dbReference>
<dbReference type="InterPro" id="IPR018114">
    <property type="entry name" value="TRYPSIN_HIS"/>
</dbReference>
<comment type="caution">
    <text evidence="4">The sequence shown here is derived from an EMBL/GenBank/DDBJ whole genome shotgun (WGS) entry which is preliminary data.</text>
</comment>
<dbReference type="GO" id="GO:0004252">
    <property type="term" value="F:serine-type endopeptidase activity"/>
    <property type="evidence" value="ECO:0007669"/>
    <property type="project" value="InterPro"/>
</dbReference>
<protein>
    <recommendedName>
        <fullName evidence="3">Peptidase S1 domain-containing protein</fullName>
    </recommendedName>
</protein>
<dbReference type="Gene3D" id="2.40.10.10">
    <property type="entry name" value="Trypsin-like serine proteases"/>
    <property type="match status" value="1"/>
</dbReference>
<proteinExistence type="predicted"/>
<gene>
    <name evidence="4" type="ORF">EH31_13100</name>
</gene>
<dbReference type="eggNOG" id="COG5640">
    <property type="taxonomic scope" value="Bacteria"/>
</dbReference>
<dbReference type="AlphaFoldDB" id="A0A074M885"/>
<evidence type="ECO:0000256" key="2">
    <source>
        <dbReference type="RuleBase" id="RU363034"/>
    </source>
</evidence>
<feature type="domain" description="Peptidase S1" evidence="3">
    <location>
        <begin position="174"/>
        <end position="450"/>
    </location>
</feature>
<sequence length="464" mass="51499">MAAPVQAQSPLSPEQSYERIVGELYPDEIAPFYDFYAELDVYDRYALARVIGHLDEGERGMFAQLLVETDRPTAIKTLRLFAGYDDQQLGRVTALLKEREYDRWQAIPVLVRAESYANARDMLLGRDAGNPCKFFSDGNPIGDGTDPDASAVRYCSDAEKQFLETFFRGDTGYVSRGLLALEGEIPWQAQFSLHGASTSAYYKRSERDAQIERFGRELKDWEINHTCGAVYLGAKFLLTAAHCIGNLEDAKFFAGRRVHLGSININGRRNLFEIRNVLVHGDFRSDTLQHDIALIQLNAVPTGFGSRLRSVKPARTPAQPSGSVPLLLSGWGYNKPATSSSNIFALDGQRQTPAQPSLLKGEVWVQKNSVCRYNRHFIRRQIQLSPGQICVGSPTGIDSCRGDSGGPLVDTRTETLIGLVSGSAGCGLTNTPSIFTDVGYYRDWIDRAKASAPSMRANRKHLFR</sequence>
<evidence type="ECO:0000256" key="1">
    <source>
        <dbReference type="ARBA" id="ARBA00023157"/>
    </source>
</evidence>
<organism evidence="4 5">
    <name type="scientific">Erythrobacter longus</name>
    <dbReference type="NCBI Taxonomy" id="1044"/>
    <lineage>
        <taxon>Bacteria</taxon>
        <taxon>Pseudomonadati</taxon>
        <taxon>Pseudomonadota</taxon>
        <taxon>Alphaproteobacteria</taxon>
        <taxon>Sphingomonadales</taxon>
        <taxon>Erythrobacteraceae</taxon>
        <taxon>Erythrobacter/Porphyrobacter group</taxon>
        <taxon>Erythrobacter</taxon>
    </lineage>
</organism>
<evidence type="ECO:0000313" key="5">
    <source>
        <dbReference type="Proteomes" id="UP000027647"/>
    </source>
</evidence>
<dbReference type="CDD" id="cd00190">
    <property type="entry name" value="Tryp_SPc"/>
    <property type="match status" value="1"/>
</dbReference>
<dbReference type="PRINTS" id="PR00722">
    <property type="entry name" value="CHYMOTRYPSIN"/>
</dbReference>
<dbReference type="InterPro" id="IPR033116">
    <property type="entry name" value="TRYPSIN_SER"/>
</dbReference>
<dbReference type="Proteomes" id="UP000027647">
    <property type="component" value="Unassembled WGS sequence"/>
</dbReference>
<evidence type="ECO:0000313" key="4">
    <source>
        <dbReference type="EMBL" id="KEO88980.1"/>
    </source>
</evidence>
<dbReference type="Pfam" id="PF00089">
    <property type="entry name" value="Trypsin"/>
    <property type="match status" value="1"/>
</dbReference>
<dbReference type="InterPro" id="IPR043504">
    <property type="entry name" value="Peptidase_S1_PA_chymotrypsin"/>
</dbReference>
<dbReference type="InterPro" id="IPR051333">
    <property type="entry name" value="CLIP_Serine_Protease"/>
</dbReference>
<dbReference type="PANTHER" id="PTHR24260">
    <property type="match status" value="1"/>
</dbReference>
<keyword evidence="2" id="KW-0720">Serine protease</keyword>
<dbReference type="InterPro" id="IPR001314">
    <property type="entry name" value="Peptidase_S1A"/>
</dbReference>
<dbReference type="InterPro" id="IPR001254">
    <property type="entry name" value="Trypsin_dom"/>
</dbReference>
<dbReference type="EMBL" id="JMIW01000006">
    <property type="protein sequence ID" value="KEO88980.1"/>
    <property type="molecule type" value="Genomic_DNA"/>
</dbReference>
<name>A0A074M885_ERYLO</name>
<keyword evidence="2" id="KW-0378">Hydrolase</keyword>
<dbReference type="PROSITE" id="PS50240">
    <property type="entry name" value="TRYPSIN_DOM"/>
    <property type="match status" value="1"/>
</dbReference>
<dbReference type="GO" id="GO:0006508">
    <property type="term" value="P:proteolysis"/>
    <property type="evidence" value="ECO:0007669"/>
    <property type="project" value="UniProtKB-KW"/>
</dbReference>
<dbReference type="PROSITE" id="PS00134">
    <property type="entry name" value="TRYPSIN_HIS"/>
    <property type="match status" value="1"/>
</dbReference>
<reference evidence="4 5" key="1">
    <citation type="submission" date="2014-04" db="EMBL/GenBank/DDBJ databases">
        <title>A comprehensive comparison of genomes of Erythrobacter spp. strains.</title>
        <authorList>
            <person name="Zheng Q."/>
        </authorList>
    </citation>
    <scope>NUCLEOTIDE SEQUENCE [LARGE SCALE GENOMIC DNA]</scope>
    <source>
        <strain evidence="4 5">DSM 6997</strain>
    </source>
</reference>
<keyword evidence="2" id="KW-0645">Protease</keyword>
<dbReference type="PANTHER" id="PTHR24260:SF132">
    <property type="entry name" value="PEPTIDASE S1 DOMAIN-CONTAINING PROTEIN"/>
    <property type="match status" value="1"/>
</dbReference>
<keyword evidence="5" id="KW-1185">Reference proteome</keyword>
<dbReference type="InterPro" id="IPR009003">
    <property type="entry name" value="Peptidase_S1_PA"/>
</dbReference>
<keyword evidence="1" id="KW-1015">Disulfide bond</keyword>
<dbReference type="PROSITE" id="PS00135">
    <property type="entry name" value="TRYPSIN_SER"/>
    <property type="match status" value="1"/>
</dbReference>
<dbReference type="SUPFAM" id="SSF50494">
    <property type="entry name" value="Trypsin-like serine proteases"/>
    <property type="match status" value="1"/>
</dbReference>